<name>A0A8J7YJZ1_9EURY</name>
<dbReference type="PANTHER" id="PTHR43827:SF3">
    <property type="entry name" value="NADP-DEPENDENT OXIDOREDUCTASE DOMAIN-CONTAINING PROTEIN"/>
    <property type="match status" value="1"/>
</dbReference>
<gene>
    <name evidence="5" type="ORF">EGD98_10590</name>
</gene>
<dbReference type="InterPro" id="IPR020471">
    <property type="entry name" value="AKR"/>
</dbReference>
<organism evidence="5 6">
    <name type="scientific">Haloarcula salinisoli</name>
    <dbReference type="NCBI Taxonomy" id="2487746"/>
    <lineage>
        <taxon>Archaea</taxon>
        <taxon>Methanobacteriati</taxon>
        <taxon>Methanobacteriota</taxon>
        <taxon>Stenosarchaea group</taxon>
        <taxon>Halobacteria</taxon>
        <taxon>Halobacteriales</taxon>
        <taxon>Haloarculaceae</taxon>
        <taxon>Haloarcula</taxon>
    </lineage>
</organism>
<dbReference type="SUPFAM" id="SSF51430">
    <property type="entry name" value="NAD(P)-linked oxidoreductase"/>
    <property type="match status" value="1"/>
</dbReference>
<evidence type="ECO:0000256" key="2">
    <source>
        <dbReference type="ARBA" id="ARBA00022857"/>
    </source>
</evidence>
<accession>A0A8J7YJZ1</accession>
<dbReference type="EMBL" id="RKLQ01000002">
    <property type="protein sequence ID" value="MBX0304114.1"/>
    <property type="molecule type" value="Genomic_DNA"/>
</dbReference>
<comment type="caution">
    <text evidence="5">The sequence shown here is derived from an EMBL/GenBank/DDBJ whole genome shotgun (WGS) entry which is preliminary data.</text>
</comment>
<dbReference type="PROSITE" id="PS00798">
    <property type="entry name" value="ALDOKETO_REDUCTASE_1"/>
    <property type="match status" value="1"/>
</dbReference>
<dbReference type="Gene3D" id="3.20.20.100">
    <property type="entry name" value="NADP-dependent oxidoreductase domain"/>
    <property type="match status" value="1"/>
</dbReference>
<dbReference type="Proteomes" id="UP000783863">
    <property type="component" value="Unassembled WGS sequence"/>
</dbReference>
<reference evidence="5" key="1">
    <citation type="submission" date="2021-06" db="EMBL/GenBank/DDBJ databases">
        <title>Halomicroarcula sp. F24A a new haloarchaeum isolated from saline soil.</title>
        <authorList>
            <person name="Duran-Viseras A."/>
            <person name="Sanchez-Porro C."/>
            <person name="Ventosa A."/>
        </authorList>
    </citation>
    <scope>NUCLEOTIDE SEQUENCE</scope>
    <source>
        <strain evidence="5">F24A</strain>
    </source>
</reference>
<comment type="similarity">
    <text evidence="1">Belongs to the aldo/keto reductase family.</text>
</comment>
<evidence type="ECO:0000313" key="5">
    <source>
        <dbReference type="EMBL" id="MBX0304114.1"/>
    </source>
</evidence>
<keyword evidence="3" id="KW-0560">Oxidoreductase</keyword>
<keyword evidence="2" id="KW-0521">NADP</keyword>
<dbReference type="RefSeq" id="WP_220588347.1">
    <property type="nucleotide sequence ID" value="NZ_RKLQ01000002.1"/>
</dbReference>
<evidence type="ECO:0000259" key="4">
    <source>
        <dbReference type="Pfam" id="PF00248"/>
    </source>
</evidence>
<evidence type="ECO:0000256" key="1">
    <source>
        <dbReference type="ARBA" id="ARBA00007905"/>
    </source>
</evidence>
<dbReference type="Pfam" id="PF00248">
    <property type="entry name" value="Aldo_ket_red"/>
    <property type="match status" value="1"/>
</dbReference>
<dbReference type="GO" id="GO:0016616">
    <property type="term" value="F:oxidoreductase activity, acting on the CH-OH group of donors, NAD or NADP as acceptor"/>
    <property type="evidence" value="ECO:0007669"/>
    <property type="project" value="UniProtKB-ARBA"/>
</dbReference>
<dbReference type="PRINTS" id="PR00069">
    <property type="entry name" value="ALDKETRDTASE"/>
</dbReference>
<protein>
    <submittedName>
        <fullName evidence="5">Aldo/keto reductase</fullName>
    </submittedName>
</protein>
<evidence type="ECO:0000256" key="3">
    <source>
        <dbReference type="ARBA" id="ARBA00023002"/>
    </source>
</evidence>
<dbReference type="InterPro" id="IPR036812">
    <property type="entry name" value="NAD(P)_OxRdtase_dom_sf"/>
</dbReference>
<dbReference type="PIRSF" id="PIRSF000097">
    <property type="entry name" value="AKR"/>
    <property type="match status" value="1"/>
</dbReference>
<dbReference type="InterPro" id="IPR023210">
    <property type="entry name" value="NADP_OxRdtase_dom"/>
</dbReference>
<proteinExistence type="inferred from homology"/>
<dbReference type="InterPro" id="IPR018170">
    <property type="entry name" value="Aldo/ket_reductase_CS"/>
</dbReference>
<dbReference type="AlphaFoldDB" id="A0A8J7YJZ1"/>
<evidence type="ECO:0000313" key="6">
    <source>
        <dbReference type="Proteomes" id="UP000783863"/>
    </source>
</evidence>
<feature type="domain" description="NADP-dependent oxidoreductase" evidence="4">
    <location>
        <begin position="12"/>
        <end position="255"/>
    </location>
</feature>
<keyword evidence="6" id="KW-1185">Reference proteome</keyword>
<dbReference type="PANTHER" id="PTHR43827">
    <property type="entry name" value="2,5-DIKETO-D-GLUCONIC ACID REDUCTASE"/>
    <property type="match status" value="1"/>
</dbReference>
<sequence length="268" mass="29097">MDVPTVANGLPALGLGTYKNKGEQATESVKTALELGYRHIDTAAYYENESAVGAGIEASSVPREEVVVATKLWYDDLAGDDVVPAAKASLDRLGLDSVDLLYVHWPAGSYEASETMPALNELYDEGLVENVAVSNFTPEQVATAQDHSAAPIVANQVECHPLLQQDELRDYCESEDVAVVAYAPIARGKVADVPELSDVAQKHDASEVQVSLAWLRQRDVAAIPKATSEAHIRANWESQQLTLDDADLAKIDELDREERLIDPGFAPW</sequence>